<reference evidence="2" key="1">
    <citation type="submission" date="2013-09" db="EMBL/GenBank/DDBJ databases">
        <title>The Genome Sequence of Anopheles maculatus species B.</title>
        <authorList>
            <consortium name="The Broad Institute Genomics Platform"/>
            <person name="Neafsey D.E."/>
            <person name="Besansky N."/>
            <person name="Howell P."/>
            <person name="Walton C."/>
            <person name="Young S.K."/>
            <person name="Zeng Q."/>
            <person name="Gargeya S."/>
            <person name="Fitzgerald M."/>
            <person name="Haas B."/>
            <person name="Abouelleil A."/>
            <person name="Allen A.W."/>
            <person name="Alvarado L."/>
            <person name="Arachchi H.M."/>
            <person name="Berlin A.M."/>
            <person name="Chapman S.B."/>
            <person name="Gainer-Dewar J."/>
            <person name="Goldberg J."/>
            <person name="Griggs A."/>
            <person name="Gujja S."/>
            <person name="Hansen M."/>
            <person name="Howarth C."/>
            <person name="Imamovic A."/>
            <person name="Ireland A."/>
            <person name="Larimer J."/>
            <person name="McCowan C."/>
            <person name="Murphy C."/>
            <person name="Pearson M."/>
            <person name="Poon T.W."/>
            <person name="Priest M."/>
            <person name="Roberts A."/>
            <person name="Saif S."/>
            <person name="Shea T."/>
            <person name="Sisk P."/>
            <person name="Sykes S."/>
            <person name="Wortman J."/>
            <person name="Nusbaum C."/>
            <person name="Birren B."/>
        </authorList>
    </citation>
    <scope>NUCLEOTIDE SEQUENCE [LARGE SCALE GENOMIC DNA]</scope>
    <source>
        <strain evidence="2">maculatus3</strain>
    </source>
</reference>
<proteinExistence type="predicted"/>
<evidence type="ECO:0000313" key="1">
    <source>
        <dbReference type="EnsemblMetazoa" id="AMAM024153-PA"/>
    </source>
</evidence>
<accession>A0A182TCK5</accession>
<dbReference type="VEuPathDB" id="VectorBase:AMAM024153"/>
<keyword evidence="2" id="KW-1185">Reference proteome</keyword>
<dbReference type="Proteomes" id="UP000075901">
    <property type="component" value="Unassembled WGS sequence"/>
</dbReference>
<name>A0A182TCK5_9DIPT</name>
<protein>
    <submittedName>
        <fullName evidence="1">Uncharacterized protein</fullName>
    </submittedName>
</protein>
<dbReference type="EnsemblMetazoa" id="AMAM024153-RA">
    <property type="protein sequence ID" value="AMAM024153-PA"/>
    <property type="gene ID" value="AMAM024153"/>
</dbReference>
<sequence>MGEENVIVLRAIVEYVQESDCILEVKVVKDIDWSDLMTLQREMASNVKFRTIWIFPTENEVGVTIIRVDYGGSVAYSVATEAKLKKINLLAQRLANFTFLPCATARNYARFSSSMNWNFWLSGNRTARSENIPSAGRFSVPNLMLRGMLADNQCLETAAALISSDSSVFIVCGERDSEKLTELVHFVLETAGKNKRSCRTICVLRE</sequence>
<reference evidence="1" key="2">
    <citation type="submission" date="2020-05" db="UniProtKB">
        <authorList>
            <consortium name="EnsemblMetazoa"/>
        </authorList>
    </citation>
    <scope>IDENTIFICATION</scope>
    <source>
        <strain evidence="1">maculatus3</strain>
    </source>
</reference>
<dbReference type="AlphaFoldDB" id="A0A182TCK5"/>
<organism evidence="1 2">
    <name type="scientific">Anopheles maculatus</name>
    <dbReference type="NCBI Taxonomy" id="74869"/>
    <lineage>
        <taxon>Eukaryota</taxon>
        <taxon>Metazoa</taxon>
        <taxon>Ecdysozoa</taxon>
        <taxon>Arthropoda</taxon>
        <taxon>Hexapoda</taxon>
        <taxon>Insecta</taxon>
        <taxon>Pterygota</taxon>
        <taxon>Neoptera</taxon>
        <taxon>Endopterygota</taxon>
        <taxon>Diptera</taxon>
        <taxon>Nematocera</taxon>
        <taxon>Culicoidea</taxon>
        <taxon>Culicidae</taxon>
        <taxon>Anophelinae</taxon>
        <taxon>Anopheles</taxon>
        <taxon>Anopheles maculatus group</taxon>
    </lineage>
</organism>
<evidence type="ECO:0000313" key="2">
    <source>
        <dbReference type="Proteomes" id="UP000075901"/>
    </source>
</evidence>